<keyword evidence="6" id="KW-0822">Tryptophan biosynthesis</keyword>
<evidence type="ECO:0000313" key="10">
    <source>
        <dbReference type="EMBL" id="VDC94323.1"/>
    </source>
</evidence>
<reference evidence="10" key="1">
    <citation type="submission" date="2018-11" db="EMBL/GenBank/DDBJ databases">
        <authorList>
            <consortium name="Genoscope - CEA"/>
            <person name="William W."/>
        </authorList>
    </citation>
    <scope>NUCLEOTIDE SEQUENCE</scope>
</reference>
<dbReference type="GO" id="GO:0004640">
    <property type="term" value="F:phosphoribosylanthranilate isomerase activity"/>
    <property type="evidence" value="ECO:0007669"/>
    <property type="project" value="TreeGrafter"/>
</dbReference>
<dbReference type="Gene3D" id="3.20.20.70">
    <property type="entry name" value="Aldolase class I"/>
    <property type="match status" value="1"/>
</dbReference>
<dbReference type="EC" id="4.1.1.48" evidence="3"/>
<feature type="domain" description="Indole-3-glycerol phosphate synthase" evidence="9">
    <location>
        <begin position="41"/>
        <end position="111"/>
    </location>
</feature>
<dbReference type="InterPro" id="IPR011060">
    <property type="entry name" value="RibuloseP-bd_barrel"/>
</dbReference>
<dbReference type="InterPro" id="IPR045186">
    <property type="entry name" value="Indole-3-glycerol_P_synth"/>
</dbReference>
<evidence type="ECO:0000256" key="6">
    <source>
        <dbReference type="ARBA" id="ARBA00022822"/>
    </source>
</evidence>
<evidence type="ECO:0000259" key="9">
    <source>
        <dbReference type="Pfam" id="PF00218"/>
    </source>
</evidence>
<dbReference type="EMBL" id="LR031872">
    <property type="protein sequence ID" value="VDC94323.1"/>
    <property type="molecule type" value="Genomic_DNA"/>
</dbReference>
<evidence type="ECO:0000256" key="1">
    <source>
        <dbReference type="ARBA" id="ARBA00001633"/>
    </source>
</evidence>
<evidence type="ECO:0000256" key="2">
    <source>
        <dbReference type="ARBA" id="ARBA00004696"/>
    </source>
</evidence>
<keyword evidence="5" id="KW-0210">Decarboxylase</keyword>
<keyword evidence="7" id="KW-0057">Aromatic amino acid biosynthesis</keyword>
<name>A0A3P6B1Y4_BRAOL</name>
<sequence length="119" mass="13113">IFFFIWSNTSPVYVDLSSTKLSKKLGLAALVEVHDEREMGQTFKVDISNTKKLLEGEDGRQVREKDMIVVGESGLFIPDDIAYVQAAGVKAVLVGESIVKQNDPEKGIARLFGRNISQA</sequence>
<dbReference type="InterPro" id="IPR013785">
    <property type="entry name" value="Aldolase_TIM"/>
</dbReference>
<dbReference type="PANTHER" id="PTHR22854">
    <property type="entry name" value="TRYPTOPHAN BIOSYNTHESIS PROTEIN"/>
    <property type="match status" value="1"/>
</dbReference>
<dbReference type="SUPFAM" id="SSF51366">
    <property type="entry name" value="Ribulose-phoshate binding barrel"/>
    <property type="match status" value="1"/>
</dbReference>
<dbReference type="UniPathway" id="UPA00035">
    <property type="reaction ID" value="UER00043"/>
</dbReference>
<protein>
    <recommendedName>
        <fullName evidence="3">indole-3-glycerol-phosphate synthase</fullName>
        <ecNumber evidence="3">4.1.1.48</ecNumber>
    </recommendedName>
</protein>
<evidence type="ECO:0000256" key="8">
    <source>
        <dbReference type="ARBA" id="ARBA00023239"/>
    </source>
</evidence>
<dbReference type="GO" id="GO:0004425">
    <property type="term" value="F:indole-3-glycerol-phosphate synthase activity"/>
    <property type="evidence" value="ECO:0007669"/>
    <property type="project" value="UniProtKB-EC"/>
</dbReference>
<keyword evidence="4" id="KW-0028">Amino-acid biosynthesis</keyword>
<accession>A0A3P6B1Y4</accession>
<comment type="pathway">
    <text evidence="2">Amino-acid biosynthesis; L-tryptophan biosynthesis; L-tryptophan from chorismate: step 4/5.</text>
</comment>
<comment type="catalytic activity">
    <reaction evidence="1">
        <text>1-(2-carboxyphenylamino)-1-deoxy-D-ribulose 5-phosphate + H(+) = (1S,2R)-1-C-(indol-3-yl)glycerol 3-phosphate + CO2 + H2O</text>
        <dbReference type="Rhea" id="RHEA:23476"/>
        <dbReference type="ChEBI" id="CHEBI:15377"/>
        <dbReference type="ChEBI" id="CHEBI:15378"/>
        <dbReference type="ChEBI" id="CHEBI:16526"/>
        <dbReference type="ChEBI" id="CHEBI:58613"/>
        <dbReference type="ChEBI" id="CHEBI:58866"/>
        <dbReference type="EC" id="4.1.1.48"/>
    </reaction>
</comment>
<organism evidence="10">
    <name type="scientific">Brassica oleracea</name>
    <name type="common">Wild cabbage</name>
    <dbReference type="NCBI Taxonomy" id="3712"/>
    <lineage>
        <taxon>Eukaryota</taxon>
        <taxon>Viridiplantae</taxon>
        <taxon>Streptophyta</taxon>
        <taxon>Embryophyta</taxon>
        <taxon>Tracheophyta</taxon>
        <taxon>Spermatophyta</taxon>
        <taxon>Magnoliopsida</taxon>
        <taxon>eudicotyledons</taxon>
        <taxon>Gunneridae</taxon>
        <taxon>Pentapetalae</taxon>
        <taxon>rosids</taxon>
        <taxon>malvids</taxon>
        <taxon>Brassicales</taxon>
        <taxon>Brassicaceae</taxon>
        <taxon>Brassiceae</taxon>
        <taxon>Brassica</taxon>
    </lineage>
</organism>
<proteinExistence type="predicted"/>
<evidence type="ECO:0000256" key="3">
    <source>
        <dbReference type="ARBA" id="ARBA00012362"/>
    </source>
</evidence>
<feature type="non-terminal residue" evidence="10">
    <location>
        <position position="1"/>
    </location>
</feature>
<gene>
    <name evidence="10" type="ORF">BOLC3T17665H</name>
</gene>
<dbReference type="GO" id="GO:0000162">
    <property type="term" value="P:L-tryptophan biosynthetic process"/>
    <property type="evidence" value="ECO:0007669"/>
    <property type="project" value="UniProtKB-UniPathway"/>
</dbReference>
<dbReference type="InterPro" id="IPR013798">
    <property type="entry name" value="Indole-3-glycerol_P_synth_dom"/>
</dbReference>
<keyword evidence="8" id="KW-0456">Lyase</keyword>
<dbReference type="Pfam" id="PF00218">
    <property type="entry name" value="IGPS"/>
    <property type="match status" value="1"/>
</dbReference>
<evidence type="ECO:0000256" key="4">
    <source>
        <dbReference type="ARBA" id="ARBA00022605"/>
    </source>
</evidence>
<dbReference type="PANTHER" id="PTHR22854:SF17">
    <property type="entry name" value="INDOLE-3-GLYCEROL PHOSPHATE SYNTHASE, CHLOROPLASTIC"/>
    <property type="match status" value="1"/>
</dbReference>
<dbReference type="AlphaFoldDB" id="A0A3P6B1Y4"/>
<evidence type="ECO:0000256" key="5">
    <source>
        <dbReference type="ARBA" id="ARBA00022793"/>
    </source>
</evidence>
<evidence type="ECO:0000256" key="7">
    <source>
        <dbReference type="ARBA" id="ARBA00023141"/>
    </source>
</evidence>